<dbReference type="Proteomes" id="UP000823613">
    <property type="component" value="Unassembled WGS sequence"/>
</dbReference>
<evidence type="ECO:0000313" key="2">
    <source>
        <dbReference type="Proteomes" id="UP000823613"/>
    </source>
</evidence>
<accession>A0A9D9DIE8</accession>
<dbReference type="EMBL" id="JADIMY010000137">
    <property type="protein sequence ID" value="MBO8428297.1"/>
    <property type="molecule type" value="Genomic_DNA"/>
</dbReference>
<gene>
    <name evidence="1" type="ORF">IAC58_07130</name>
</gene>
<reference evidence="1" key="1">
    <citation type="submission" date="2020-10" db="EMBL/GenBank/DDBJ databases">
        <authorList>
            <person name="Gilroy R."/>
        </authorList>
    </citation>
    <scope>NUCLEOTIDE SEQUENCE</scope>
    <source>
        <strain evidence="1">11159</strain>
    </source>
</reference>
<sequence>MNEIIYIHSIELCKFLVDNGIKVYNHTKMYQVIKDAFGRYIDYCKKTEFSGGNIELYSFEGDYFFIISSEFNRSDFATNYIIGLFDKEMYTQENLNQFDNTLLFNKLLTDAEFCANYDNLISFLIDYSENPNDFENYLFKAFDKNLYQL</sequence>
<dbReference type="AlphaFoldDB" id="A0A9D9DIE8"/>
<evidence type="ECO:0000313" key="1">
    <source>
        <dbReference type="EMBL" id="MBO8428297.1"/>
    </source>
</evidence>
<organism evidence="1 2">
    <name type="scientific">Candidatus Onthovivens merdipullorum</name>
    <dbReference type="NCBI Taxonomy" id="2840889"/>
    <lineage>
        <taxon>Bacteria</taxon>
        <taxon>Bacillati</taxon>
        <taxon>Bacillota</taxon>
        <taxon>Bacilli</taxon>
        <taxon>Bacillales</taxon>
        <taxon>Candidatus Onthovivens</taxon>
    </lineage>
</organism>
<reference evidence="1" key="2">
    <citation type="journal article" date="2021" name="PeerJ">
        <title>Extensive microbial diversity within the chicken gut microbiome revealed by metagenomics and culture.</title>
        <authorList>
            <person name="Gilroy R."/>
            <person name="Ravi A."/>
            <person name="Getino M."/>
            <person name="Pursley I."/>
            <person name="Horton D.L."/>
            <person name="Alikhan N.F."/>
            <person name="Baker D."/>
            <person name="Gharbi K."/>
            <person name="Hall N."/>
            <person name="Watson M."/>
            <person name="Adriaenssens E.M."/>
            <person name="Foster-Nyarko E."/>
            <person name="Jarju S."/>
            <person name="Secka A."/>
            <person name="Antonio M."/>
            <person name="Oren A."/>
            <person name="Chaudhuri R.R."/>
            <person name="La Ragione R."/>
            <person name="Hildebrand F."/>
            <person name="Pallen M.J."/>
        </authorList>
    </citation>
    <scope>NUCLEOTIDE SEQUENCE</scope>
    <source>
        <strain evidence="1">11159</strain>
    </source>
</reference>
<protein>
    <submittedName>
        <fullName evidence="1">Uncharacterized protein</fullName>
    </submittedName>
</protein>
<comment type="caution">
    <text evidence="1">The sequence shown here is derived from an EMBL/GenBank/DDBJ whole genome shotgun (WGS) entry which is preliminary data.</text>
</comment>
<proteinExistence type="predicted"/>
<name>A0A9D9DIE8_9BACL</name>